<dbReference type="Proteomes" id="UP001139700">
    <property type="component" value="Unassembled WGS sequence"/>
</dbReference>
<keyword evidence="2" id="KW-1185">Reference proteome</keyword>
<proteinExistence type="predicted"/>
<protein>
    <submittedName>
        <fullName evidence="1">Uncharacterized protein</fullName>
    </submittedName>
</protein>
<accession>A0A9X1PBM9</accession>
<evidence type="ECO:0000313" key="2">
    <source>
        <dbReference type="Proteomes" id="UP001139700"/>
    </source>
</evidence>
<comment type="caution">
    <text evidence="1">The sequence shown here is derived from an EMBL/GenBank/DDBJ whole genome shotgun (WGS) entry which is preliminary data.</text>
</comment>
<evidence type="ECO:0000313" key="1">
    <source>
        <dbReference type="EMBL" id="MCF0040658.1"/>
    </source>
</evidence>
<dbReference type="RefSeq" id="WP_234613153.1">
    <property type="nucleotide sequence ID" value="NZ_CP098806.1"/>
</dbReference>
<organism evidence="1 2">
    <name type="scientific">Dyadobacter fanqingshengii</name>
    <dbReference type="NCBI Taxonomy" id="2906443"/>
    <lineage>
        <taxon>Bacteria</taxon>
        <taxon>Pseudomonadati</taxon>
        <taxon>Bacteroidota</taxon>
        <taxon>Cytophagia</taxon>
        <taxon>Cytophagales</taxon>
        <taxon>Spirosomataceae</taxon>
        <taxon>Dyadobacter</taxon>
    </lineage>
</organism>
<gene>
    <name evidence="1" type="ORF">LXM24_11215</name>
</gene>
<sequence length="101" mass="11466">MQLWVYFAHLLARMIPDESKRCEPMTGKEIFDRCQLAALKNGLGSQEFYYGNILYQALQLEGEEKVFQLLEQAENTGKRVGLGYSSNSLQSFTDPDVAILV</sequence>
<reference evidence="1" key="1">
    <citation type="submission" date="2021-12" db="EMBL/GenBank/DDBJ databases">
        <title>Novel species in genus Dyadobacter.</title>
        <authorList>
            <person name="Ma C."/>
        </authorList>
    </citation>
    <scope>NUCLEOTIDE SEQUENCE</scope>
    <source>
        <strain evidence="1">CY399</strain>
    </source>
</reference>
<dbReference type="EMBL" id="JAJTTA010000002">
    <property type="protein sequence ID" value="MCF0040658.1"/>
    <property type="molecule type" value="Genomic_DNA"/>
</dbReference>
<dbReference type="AlphaFoldDB" id="A0A9X1PBM9"/>
<name>A0A9X1PBM9_9BACT</name>